<sequence length="130" mass="14701">MTTSIIRFDDKHILIVQIVMCTITLEDIALQLNLLVDGSVIAGSVIIPGKEDFCTTLLGKVPNSFEGGWIQMKWLETNFKKLPLHVTYIVKEQYARALILKLIGVETWAELRGTKHGPSYVGLLEQLERY</sequence>
<proteinExistence type="predicted"/>
<reference evidence="1 2" key="1">
    <citation type="journal article" date="2021" name="Plant Biotechnol. J.">
        <title>Multi-omics assisted identification of the key and species-specific regulatory components of drought-tolerant mechanisms in Gossypium stocksii.</title>
        <authorList>
            <person name="Yu D."/>
            <person name="Ke L."/>
            <person name="Zhang D."/>
            <person name="Wu Y."/>
            <person name="Sun Y."/>
            <person name="Mei J."/>
            <person name="Sun J."/>
            <person name="Sun Y."/>
        </authorList>
    </citation>
    <scope>NUCLEOTIDE SEQUENCE [LARGE SCALE GENOMIC DNA]</scope>
    <source>
        <strain evidence="2">cv. E1</strain>
        <tissue evidence="1">Leaf</tissue>
    </source>
</reference>
<evidence type="ECO:0000313" key="2">
    <source>
        <dbReference type="Proteomes" id="UP000828251"/>
    </source>
</evidence>
<keyword evidence="2" id="KW-1185">Reference proteome</keyword>
<name>A0A9D3U827_9ROSI</name>
<comment type="caution">
    <text evidence="1">The sequence shown here is derived from an EMBL/GenBank/DDBJ whole genome shotgun (WGS) entry which is preliminary data.</text>
</comment>
<dbReference type="EMBL" id="JAIQCV010000013">
    <property type="protein sequence ID" value="KAH1031693.1"/>
    <property type="molecule type" value="Genomic_DNA"/>
</dbReference>
<gene>
    <name evidence="1" type="ORF">J1N35_043867</name>
</gene>
<accession>A0A9D3U827</accession>
<organism evidence="1 2">
    <name type="scientific">Gossypium stocksii</name>
    <dbReference type="NCBI Taxonomy" id="47602"/>
    <lineage>
        <taxon>Eukaryota</taxon>
        <taxon>Viridiplantae</taxon>
        <taxon>Streptophyta</taxon>
        <taxon>Embryophyta</taxon>
        <taxon>Tracheophyta</taxon>
        <taxon>Spermatophyta</taxon>
        <taxon>Magnoliopsida</taxon>
        <taxon>eudicotyledons</taxon>
        <taxon>Gunneridae</taxon>
        <taxon>Pentapetalae</taxon>
        <taxon>rosids</taxon>
        <taxon>malvids</taxon>
        <taxon>Malvales</taxon>
        <taxon>Malvaceae</taxon>
        <taxon>Malvoideae</taxon>
        <taxon>Gossypium</taxon>
    </lineage>
</organism>
<evidence type="ECO:0000313" key="1">
    <source>
        <dbReference type="EMBL" id="KAH1031693.1"/>
    </source>
</evidence>
<dbReference type="AlphaFoldDB" id="A0A9D3U827"/>
<protein>
    <submittedName>
        <fullName evidence="1">Uncharacterized protein</fullName>
    </submittedName>
</protein>
<dbReference type="Proteomes" id="UP000828251">
    <property type="component" value="Unassembled WGS sequence"/>
</dbReference>